<dbReference type="SUPFAM" id="SSF50800">
    <property type="entry name" value="PK beta-barrel domain-like"/>
    <property type="match status" value="1"/>
</dbReference>
<dbReference type="AlphaFoldDB" id="A0A2I0CQK3"/>
<dbReference type="GO" id="GO:0030151">
    <property type="term" value="F:molybdenum ion binding"/>
    <property type="evidence" value="ECO:0007669"/>
    <property type="project" value="InterPro"/>
</dbReference>
<gene>
    <name evidence="2" type="ORF">CW360_08245</name>
</gene>
<dbReference type="GO" id="GO:0003824">
    <property type="term" value="F:catalytic activity"/>
    <property type="evidence" value="ECO:0007669"/>
    <property type="project" value="InterPro"/>
</dbReference>
<proteinExistence type="predicted"/>
<feature type="domain" description="MOSC" evidence="1">
    <location>
        <begin position="119"/>
        <end position="266"/>
    </location>
</feature>
<dbReference type="Proteomes" id="UP000242861">
    <property type="component" value="Unassembled WGS sequence"/>
</dbReference>
<reference evidence="3" key="1">
    <citation type="submission" date="2017-12" db="EMBL/GenBank/DDBJ databases">
        <authorList>
            <person name="Yu X.-Y."/>
        </authorList>
    </citation>
    <scope>NUCLEOTIDE SEQUENCE [LARGE SCALE GENOMIC DNA]</scope>
    <source>
        <strain evidence="3">ZYSR67-Z</strain>
    </source>
</reference>
<dbReference type="InterPro" id="IPR005303">
    <property type="entry name" value="MOCOS_middle"/>
</dbReference>
<dbReference type="GO" id="GO:0030170">
    <property type="term" value="F:pyridoxal phosphate binding"/>
    <property type="evidence" value="ECO:0007669"/>
    <property type="project" value="InterPro"/>
</dbReference>
<dbReference type="SUPFAM" id="SSF141673">
    <property type="entry name" value="MOSC N-terminal domain-like"/>
    <property type="match status" value="1"/>
</dbReference>
<name>A0A2I0CQK3_9PSED</name>
<dbReference type="InterPro" id="IPR011037">
    <property type="entry name" value="Pyrv_Knase-like_insert_dom_sf"/>
</dbReference>
<dbReference type="PANTHER" id="PTHR14237:SF19">
    <property type="entry name" value="MITOCHONDRIAL AMIDOXIME REDUCING COMPONENT 1"/>
    <property type="match status" value="1"/>
</dbReference>
<accession>A0A2I0CQK3</accession>
<evidence type="ECO:0000313" key="3">
    <source>
        <dbReference type="Proteomes" id="UP000242861"/>
    </source>
</evidence>
<dbReference type="RefSeq" id="WP_101193370.1">
    <property type="nucleotide sequence ID" value="NZ_JAYRQC010000073.1"/>
</dbReference>
<evidence type="ECO:0000313" key="2">
    <source>
        <dbReference type="EMBL" id="PKF71436.1"/>
    </source>
</evidence>
<comment type="caution">
    <text evidence="2">The sequence shown here is derived from an EMBL/GenBank/DDBJ whole genome shotgun (WGS) entry which is preliminary data.</text>
</comment>
<sequence length="267" mass="29714">MLQLSQLYRYPLKSGAAELLRSAWIDALGVQGDRRWMVVDEQNGRFLTQRLLPALGRIVARWQGEQLLLCAPGCADLLVRVTDHAAARRIVQVWRDTPQVVDAGEAAAHWLSCLLQRPCRLVQITEETARQVDLQYARPGERVGFADGFPLLLIGEASLQALSDEVGRPLEMLRFRPNLVVSGSPAYAEDGWQRIAIGELTFRLVKPCGRCVMTTLDPQTGERSADNEPLATLKRLRQHNGEALFGQNLIAEGCGELRLGMPVRVLQ</sequence>
<dbReference type="PANTHER" id="PTHR14237">
    <property type="entry name" value="MOLYBDOPTERIN COFACTOR SULFURASE MOSC"/>
    <property type="match status" value="1"/>
</dbReference>
<protein>
    <submittedName>
        <fullName evidence="2">MOSC domain-containing protein</fullName>
    </submittedName>
</protein>
<dbReference type="PROSITE" id="PS51340">
    <property type="entry name" value="MOSC"/>
    <property type="match status" value="1"/>
</dbReference>
<dbReference type="InterPro" id="IPR005302">
    <property type="entry name" value="MoCF_Sase_C"/>
</dbReference>
<dbReference type="Pfam" id="PF03473">
    <property type="entry name" value="MOSC"/>
    <property type="match status" value="1"/>
</dbReference>
<dbReference type="Pfam" id="PF03476">
    <property type="entry name" value="MOSC_N"/>
    <property type="match status" value="1"/>
</dbReference>
<dbReference type="EMBL" id="PIYS01000014">
    <property type="protein sequence ID" value="PKF71436.1"/>
    <property type="molecule type" value="Genomic_DNA"/>
</dbReference>
<organism evidence="2 3">
    <name type="scientific">Pseudomonas fluvialis</name>
    <dbReference type="NCBI Taxonomy" id="1793966"/>
    <lineage>
        <taxon>Bacteria</taxon>
        <taxon>Pseudomonadati</taxon>
        <taxon>Pseudomonadota</taxon>
        <taxon>Gammaproteobacteria</taxon>
        <taxon>Pseudomonadales</taxon>
        <taxon>Pseudomonadaceae</taxon>
        <taxon>Pseudomonas</taxon>
    </lineage>
</organism>
<evidence type="ECO:0000259" key="1">
    <source>
        <dbReference type="PROSITE" id="PS51340"/>
    </source>
</evidence>